<reference evidence="3" key="1">
    <citation type="journal article" date="2020" name="Fungal Divers.">
        <title>Resolving the Mortierellaceae phylogeny through synthesis of multi-gene phylogenetics and phylogenomics.</title>
        <authorList>
            <person name="Vandepol N."/>
            <person name="Liber J."/>
            <person name="Desiro A."/>
            <person name="Na H."/>
            <person name="Kennedy M."/>
            <person name="Barry K."/>
            <person name="Grigoriev I.V."/>
            <person name="Miller A.N."/>
            <person name="O'Donnell K."/>
            <person name="Stajich J.E."/>
            <person name="Bonito G."/>
        </authorList>
    </citation>
    <scope>NUCLEOTIDE SEQUENCE</scope>
    <source>
        <strain evidence="3">NRRL 28262</strain>
    </source>
</reference>
<keyword evidence="4" id="KW-1185">Reference proteome</keyword>
<feature type="transmembrane region" description="Helical" evidence="1">
    <location>
        <begin position="140"/>
        <end position="163"/>
    </location>
</feature>
<name>A0AAD4DH33_9FUNG</name>
<keyword evidence="1" id="KW-0472">Membrane</keyword>
<evidence type="ECO:0000313" key="4">
    <source>
        <dbReference type="Proteomes" id="UP001194580"/>
    </source>
</evidence>
<protein>
    <submittedName>
        <fullName evidence="3">Uncharacterized protein</fullName>
    </submittedName>
</protein>
<evidence type="ECO:0000313" key="3">
    <source>
        <dbReference type="EMBL" id="KAG0277670.1"/>
    </source>
</evidence>
<sequence>MTSFTLTKVALSAMLVLATLCSHFAAAQSTQAPDAITLSFTSGEGTTVYESKVDIPFKGCIQVSPQATAFKSFNSNAVFAVYKDNGCKTYSYSVEGSLASLDGAKSLSYDQFDSANAHAQGVTFIDSSIHQSTSLANRTVLIAVAITGAIAFFALSCGALYCLERKKKNAAGLKVPQIEVTASGLPLYNNSITKSQEANTKAISSSASAASSVAYLPAYTANNNNNNNPAQ</sequence>
<evidence type="ECO:0000256" key="1">
    <source>
        <dbReference type="SAM" id="Phobius"/>
    </source>
</evidence>
<evidence type="ECO:0000256" key="2">
    <source>
        <dbReference type="SAM" id="SignalP"/>
    </source>
</evidence>
<keyword evidence="1" id="KW-1133">Transmembrane helix</keyword>
<organism evidence="3 4">
    <name type="scientific">Linnemannia exigua</name>
    <dbReference type="NCBI Taxonomy" id="604196"/>
    <lineage>
        <taxon>Eukaryota</taxon>
        <taxon>Fungi</taxon>
        <taxon>Fungi incertae sedis</taxon>
        <taxon>Mucoromycota</taxon>
        <taxon>Mortierellomycotina</taxon>
        <taxon>Mortierellomycetes</taxon>
        <taxon>Mortierellales</taxon>
        <taxon>Mortierellaceae</taxon>
        <taxon>Linnemannia</taxon>
    </lineage>
</organism>
<comment type="caution">
    <text evidence="3">The sequence shown here is derived from an EMBL/GenBank/DDBJ whole genome shotgun (WGS) entry which is preliminary data.</text>
</comment>
<dbReference type="EMBL" id="JAAAIL010000257">
    <property type="protein sequence ID" value="KAG0277670.1"/>
    <property type="molecule type" value="Genomic_DNA"/>
</dbReference>
<feature type="chain" id="PRO_5041920863" evidence="2">
    <location>
        <begin position="30"/>
        <end position="231"/>
    </location>
</feature>
<dbReference type="Proteomes" id="UP001194580">
    <property type="component" value="Unassembled WGS sequence"/>
</dbReference>
<proteinExistence type="predicted"/>
<feature type="signal peptide" evidence="2">
    <location>
        <begin position="1"/>
        <end position="29"/>
    </location>
</feature>
<gene>
    <name evidence="3" type="ORF">BGZ95_005560</name>
</gene>
<accession>A0AAD4DH33</accession>
<dbReference type="AlphaFoldDB" id="A0AAD4DH33"/>
<keyword evidence="1" id="KW-0812">Transmembrane</keyword>
<keyword evidence="2" id="KW-0732">Signal</keyword>